<dbReference type="GO" id="GO:0008270">
    <property type="term" value="F:zinc ion binding"/>
    <property type="evidence" value="ECO:0007669"/>
    <property type="project" value="UniProtKB-KW"/>
</dbReference>
<dbReference type="SUPFAM" id="SSF57667">
    <property type="entry name" value="beta-beta-alpha zinc fingers"/>
    <property type="match status" value="1"/>
</dbReference>
<keyword evidence="5" id="KW-0863">Zinc-finger</keyword>
<dbReference type="Pfam" id="PF04082">
    <property type="entry name" value="Fungal_trans"/>
    <property type="match status" value="1"/>
</dbReference>
<evidence type="ECO:0000256" key="6">
    <source>
        <dbReference type="SAM" id="MobiDB-lite"/>
    </source>
</evidence>
<dbReference type="STRING" id="34475.A0A4Y9Z4F7"/>
<keyword evidence="1" id="KW-0677">Repeat</keyword>
<evidence type="ECO:0000313" key="8">
    <source>
        <dbReference type="EMBL" id="TFY68681.1"/>
    </source>
</evidence>
<proteinExistence type="predicted"/>
<feature type="region of interest" description="Disordered" evidence="6">
    <location>
        <begin position="806"/>
        <end position="874"/>
    </location>
</feature>
<name>A0A4Y9Z4F7_9APHY</name>
<dbReference type="PROSITE" id="PS50157">
    <property type="entry name" value="ZINC_FINGER_C2H2_2"/>
    <property type="match status" value="1"/>
</dbReference>
<dbReference type="Gene3D" id="3.30.160.60">
    <property type="entry name" value="Classic Zinc Finger"/>
    <property type="match status" value="1"/>
</dbReference>
<dbReference type="GO" id="GO:0006351">
    <property type="term" value="P:DNA-templated transcription"/>
    <property type="evidence" value="ECO:0007669"/>
    <property type="project" value="InterPro"/>
</dbReference>
<dbReference type="SMART" id="SM00248">
    <property type="entry name" value="ANK"/>
    <property type="match status" value="3"/>
</dbReference>
<reference evidence="8 9" key="1">
    <citation type="submission" date="2019-01" db="EMBL/GenBank/DDBJ databases">
        <title>Genome sequencing of the rare red list fungi Fomitopsis rosea.</title>
        <authorList>
            <person name="Buettner E."/>
            <person name="Kellner H."/>
        </authorList>
    </citation>
    <scope>NUCLEOTIDE SEQUENCE [LARGE SCALE GENOMIC DNA]</scope>
    <source>
        <strain evidence="8 9">DSM 105464</strain>
    </source>
</reference>
<dbReference type="PROSITE" id="PS50088">
    <property type="entry name" value="ANK_REPEAT"/>
    <property type="match status" value="2"/>
</dbReference>
<feature type="compositionally biased region" description="Polar residues" evidence="6">
    <location>
        <begin position="826"/>
        <end position="839"/>
    </location>
</feature>
<feature type="compositionally biased region" description="Low complexity" evidence="6">
    <location>
        <begin position="685"/>
        <end position="701"/>
    </location>
</feature>
<evidence type="ECO:0000256" key="4">
    <source>
        <dbReference type="PROSITE-ProRule" id="PRU00023"/>
    </source>
</evidence>
<dbReference type="PANTHER" id="PTHR24173:SF74">
    <property type="entry name" value="ANKYRIN REPEAT DOMAIN-CONTAINING PROTEIN 16"/>
    <property type="match status" value="1"/>
</dbReference>
<feature type="region of interest" description="Disordered" evidence="6">
    <location>
        <begin position="430"/>
        <end position="552"/>
    </location>
</feature>
<feature type="region of interest" description="Disordered" evidence="6">
    <location>
        <begin position="264"/>
        <end position="322"/>
    </location>
</feature>
<evidence type="ECO:0000259" key="7">
    <source>
        <dbReference type="PROSITE" id="PS50157"/>
    </source>
</evidence>
<feature type="compositionally biased region" description="Low complexity" evidence="6">
    <location>
        <begin position="349"/>
        <end position="362"/>
    </location>
</feature>
<feature type="domain" description="C2H2-type" evidence="7">
    <location>
        <begin position="976"/>
        <end position="1003"/>
    </location>
</feature>
<evidence type="ECO:0000256" key="2">
    <source>
        <dbReference type="ARBA" id="ARBA00023043"/>
    </source>
</evidence>
<dbReference type="EMBL" id="SEKV01000025">
    <property type="protein sequence ID" value="TFY68681.1"/>
    <property type="molecule type" value="Genomic_DNA"/>
</dbReference>
<organism evidence="8 9">
    <name type="scientific">Rhodofomes roseus</name>
    <dbReference type="NCBI Taxonomy" id="34475"/>
    <lineage>
        <taxon>Eukaryota</taxon>
        <taxon>Fungi</taxon>
        <taxon>Dikarya</taxon>
        <taxon>Basidiomycota</taxon>
        <taxon>Agaricomycotina</taxon>
        <taxon>Agaricomycetes</taxon>
        <taxon>Polyporales</taxon>
        <taxon>Rhodofomes</taxon>
    </lineage>
</organism>
<dbReference type="InterPro" id="IPR036236">
    <property type="entry name" value="Znf_C2H2_sf"/>
</dbReference>
<feature type="region of interest" description="Disordered" evidence="6">
    <location>
        <begin position="655"/>
        <end position="731"/>
    </location>
</feature>
<dbReference type="Pfam" id="PF12796">
    <property type="entry name" value="Ank_2"/>
    <property type="match status" value="2"/>
</dbReference>
<sequence>MPVVSRPQRTEAIQAKYNVIVDYPHLGLHSAAAMGNLGLAQYALSHGQPVNSILDGVLPLHAACSGGNDQVVRFLIESGADVNAPRLPRRYTSDKNRDASAPIVGASGSTPLHFACANGHAPVVLTLLMHGAHPDRADKHGTTPEMLARQNGWVACAEVLRNWSLNKDRDLREKEELIPMHIDDTSSIIDLKHICAGHECRVCTSKRLRVKRSIDHALNMLKPSLSQLHSSSLMEGTGTALETIVASPLLPTDSVGDAILTSSPEVSAAPESSSRRPSLPDVFDPAQTMPMSRRSHAGSGSSSRRPRSAGNDAEQPTVGRRVKGKVSLLSIFKKGDASITPEASPGHAPSPYTPSTASTSGSPGPGTPHRPDVHAPASTNDSPATSSGLPEHASYSEMTIQGRPRGRVFSEGEATRVPPLPTAVELHRALSDERSRTLSSPGSPDSHLPDVSSGPPTAHRSPSLRPGILRPHTRSISQQSQIESPRSGSVGPPSSRSLRFDSPTASSNSVRPNDNRRSSHSPARGIKMARSVSSMRSVSGAEASRSPLRTTIDLAGPSFDEEVTDEPRHVFEDDDEEYGEPIVTQEVITELDSRLSALQVTEDPKRNSMLSQGLLSPLPSPCKATTTNGFDYPFSINEPPPDDVESPTRQTFLEVNGNENRMRGDSMSSMSTNGTSGYLPTPGMQQSQLPSPWISSSTSTPPEFPSMDNGGRRRIQRTPSSTYSNDTEPVYKLKGPPSALDIDIGTISSYAQAEALVQRAQQSILEMQDIQVDYTPPSAGVSAGRTPLSAKLAAYGESLAIERKFRQEEEKRSSSSTVRSRRPSEYSTRPSQDVESSPGSKLDRKFSLEERPHNRTIKQSKVRRPHTAGSTDAYLKPKRGLTNQERQVARATKLVKMGFSTADTLAATGASRNQTTNRHRVARSTPEQPSPPIHYVDSAVVVDESAPDTPAELKKDGTASRMRLHKGNIPTVPQTKACPMCPAKFTRTTHLSRHLRTHTRDKLHECDPCSKCQARGRECVYVSGHSVSSGARVTKEETKVLDAFDEELAKVLANPPLASSSTAHTLTPDGYLNQVAVPSVDASAIPLPAGPQLTTPFPSATYTSSTVDFAIASSSMFAQIDNPDIAHGGTQGGINDMFGAGEIFDDLLGGMFAPSQQMMPPSEFSHSGKVSLFFSAYLTNMPIVHAATFVREGRHPLLITAMETCGALYVKTRAAIDFIDQNLAKARDELVVEFAKEASSQEWQRQIDLVLAADLFQTVGLFHHSSEQRSFSNVYHGIFAMMIRLNGFADKCMEWSPPADINASNVEQIWRGWARQETARRGVAVSYMHDCCHCLYFNLRPTYETAAFDMYLPCEDALWTASSAEEWFAILRKPSRYGTMQQRLSGPRLQRSYAKLAAPSEALSPPPVFNPWQHLILIHVLLRQLFEEFIEARSPESEGGQPAAAPGTQPEYISQERIFSFQATLHRWLQSWLQSPESPQYSELEPRFVEQALPYYWIAQVAIMAYQERLPPFCTGTVYLASGEAKFRLMKKWEKHIRNFLRRGGKEPTLSFAELVNVRLRKWDPNAGHEDDPVNLLGFFPQL</sequence>
<dbReference type="PROSITE" id="PS50297">
    <property type="entry name" value="ANK_REP_REGION"/>
    <property type="match status" value="2"/>
</dbReference>
<feature type="compositionally biased region" description="Low complexity" evidence="6">
    <location>
        <begin position="264"/>
        <end position="277"/>
    </location>
</feature>
<dbReference type="GO" id="GO:0003677">
    <property type="term" value="F:DNA binding"/>
    <property type="evidence" value="ECO:0007669"/>
    <property type="project" value="InterPro"/>
</dbReference>
<feature type="repeat" description="ANK" evidence="4">
    <location>
        <begin position="55"/>
        <end position="87"/>
    </location>
</feature>
<dbReference type="InterPro" id="IPR036770">
    <property type="entry name" value="Ankyrin_rpt-contain_sf"/>
</dbReference>
<evidence type="ECO:0000256" key="1">
    <source>
        <dbReference type="ARBA" id="ARBA00022737"/>
    </source>
</evidence>
<feature type="compositionally biased region" description="Low complexity" evidence="6">
    <location>
        <begin position="484"/>
        <end position="497"/>
    </location>
</feature>
<gene>
    <name evidence="8" type="ORF">EVJ58_g860</name>
</gene>
<feature type="compositionally biased region" description="Polar residues" evidence="6">
    <location>
        <begin position="474"/>
        <end position="483"/>
    </location>
</feature>
<evidence type="ECO:0000313" key="9">
    <source>
        <dbReference type="Proteomes" id="UP000298390"/>
    </source>
</evidence>
<feature type="compositionally biased region" description="Low complexity" evidence="6">
    <location>
        <begin position="528"/>
        <end position="541"/>
    </location>
</feature>
<dbReference type="InterPro" id="IPR007219">
    <property type="entry name" value="XnlR_reg_dom"/>
</dbReference>
<keyword evidence="2 4" id="KW-0040">ANK repeat</keyword>
<feature type="region of interest" description="Disordered" evidence="6">
    <location>
        <begin position="911"/>
        <end position="933"/>
    </location>
</feature>
<feature type="compositionally biased region" description="Low complexity" evidence="6">
    <location>
        <begin position="666"/>
        <end position="677"/>
    </location>
</feature>
<feature type="compositionally biased region" description="Polar residues" evidence="6">
    <location>
        <begin position="503"/>
        <end position="512"/>
    </location>
</feature>
<feature type="region of interest" description="Disordered" evidence="6">
    <location>
        <begin position="337"/>
        <end position="402"/>
    </location>
</feature>
<dbReference type="PANTHER" id="PTHR24173">
    <property type="entry name" value="ANKYRIN REPEAT CONTAINING"/>
    <property type="match status" value="1"/>
</dbReference>
<dbReference type="InterPro" id="IPR013087">
    <property type="entry name" value="Znf_C2H2_type"/>
</dbReference>
<accession>A0A4Y9Z4F7</accession>
<keyword evidence="5" id="KW-0862">Zinc</keyword>
<keyword evidence="3" id="KW-0539">Nucleus</keyword>
<dbReference type="Proteomes" id="UP000298390">
    <property type="component" value="Unassembled WGS sequence"/>
</dbReference>
<evidence type="ECO:0000256" key="5">
    <source>
        <dbReference type="PROSITE-ProRule" id="PRU00042"/>
    </source>
</evidence>
<dbReference type="CDD" id="cd12148">
    <property type="entry name" value="fungal_TF_MHR"/>
    <property type="match status" value="1"/>
</dbReference>
<dbReference type="SUPFAM" id="SSF48403">
    <property type="entry name" value="Ankyrin repeat"/>
    <property type="match status" value="1"/>
</dbReference>
<dbReference type="Gene3D" id="1.25.40.20">
    <property type="entry name" value="Ankyrin repeat-containing domain"/>
    <property type="match status" value="1"/>
</dbReference>
<keyword evidence="5" id="KW-0479">Metal-binding</keyword>
<dbReference type="PROSITE" id="PS00028">
    <property type="entry name" value="ZINC_FINGER_C2H2_1"/>
    <property type="match status" value="1"/>
</dbReference>
<evidence type="ECO:0000256" key="3">
    <source>
        <dbReference type="ARBA" id="ARBA00023242"/>
    </source>
</evidence>
<feature type="compositionally biased region" description="Basic residues" evidence="6">
    <location>
        <begin position="854"/>
        <end position="866"/>
    </location>
</feature>
<dbReference type="InterPro" id="IPR002110">
    <property type="entry name" value="Ankyrin_rpt"/>
</dbReference>
<feature type="compositionally biased region" description="Polar residues" evidence="6">
    <location>
        <begin position="717"/>
        <end position="727"/>
    </location>
</feature>
<comment type="caution">
    <text evidence="8">The sequence shown here is derived from an EMBL/GenBank/DDBJ whole genome shotgun (WGS) entry which is preliminary data.</text>
</comment>
<feature type="compositionally biased region" description="Polar residues" evidence="6">
    <location>
        <begin position="377"/>
        <end position="388"/>
    </location>
</feature>
<protein>
    <recommendedName>
        <fullName evidence="7">C2H2-type domain-containing protein</fullName>
    </recommendedName>
</protein>
<feature type="repeat" description="ANK" evidence="4">
    <location>
        <begin position="107"/>
        <end position="139"/>
    </location>
</feature>
<feature type="compositionally biased region" description="Basic and acidic residues" evidence="6">
    <location>
        <begin position="841"/>
        <end position="853"/>
    </location>
</feature>